<reference evidence="2" key="2">
    <citation type="journal article" date="2020" name="Nat. Commun.">
        <title>Large-scale genome sequencing of mycorrhizal fungi provides insights into the early evolution of symbiotic traits.</title>
        <authorList>
            <person name="Miyauchi S."/>
            <person name="Kiss E."/>
            <person name="Kuo A."/>
            <person name="Drula E."/>
            <person name="Kohler A."/>
            <person name="Sanchez-Garcia M."/>
            <person name="Morin E."/>
            <person name="Andreopoulos B."/>
            <person name="Barry K.W."/>
            <person name="Bonito G."/>
            <person name="Buee M."/>
            <person name="Carver A."/>
            <person name="Chen C."/>
            <person name="Cichocki N."/>
            <person name="Clum A."/>
            <person name="Culley D."/>
            <person name="Crous P.W."/>
            <person name="Fauchery L."/>
            <person name="Girlanda M."/>
            <person name="Hayes R.D."/>
            <person name="Keri Z."/>
            <person name="LaButti K."/>
            <person name="Lipzen A."/>
            <person name="Lombard V."/>
            <person name="Magnuson J."/>
            <person name="Maillard F."/>
            <person name="Murat C."/>
            <person name="Nolan M."/>
            <person name="Ohm R.A."/>
            <person name="Pangilinan J."/>
            <person name="Pereira M.F."/>
            <person name="Perotto S."/>
            <person name="Peter M."/>
            <person name="Pfister S."/>
            <person name="Riley R."/>
            <person name="Sitrit Y."/>
            <person name="Stielow J.B."/>
            <person name="Szollosi G."/>
            <person name="Zifcakova L."/>
            <person name="Stursova M."/>
            <person name="Spatafora J.W."/>
            <person name="Tedersoo L."/>
            <person name="Vaario L.M."/>
            <person name="Yamada A."/>
            <person name="Yan M."/>
            <person name="Wang P."/>
            <person name="Xu J."/>
            <person name="Bruns T."/>
            <person name="Baldrian P."/>
            <person name="Vilgalys R."/>
            <person name="Dunand C."/>
            <person name="Henrissat B."/>
            <person name="Grigoriev I.V."/>
            <person name="Hibbett D."/>
            <person name="Nagy L.G."/>
            <person name="Martin F.M."/>
        </authorList>
    </citation>
    <scope>NUCLEOTIDE SEQUENCE</scope>
    <source>
        <strain evidence="2">Prilba</strain>
    </source>
</reference>
<feature type="region of interest" description="Disordered" evidence="1">
    <location>
        <begin position="311"/>
        <end position="336"/>
    </location>
</feature>
<sequence length="336" mass="36675">MPKEKTRQPETTNFPDFVGCMRQYSTNVAVTSSQPLASTQNLAPWFKPWFPRHARPSLAHFSANPAADQVITTLSFGHVSVKLEWSPPMTSIPGIKHCSDVARENAAAPFPLKCEQQTIAFPKSSSNSANLAVRRTKTDASLLALPSPPGKLPIAILTAAGVPWRASVASGPTSPPRHSSTPKEGDKALINLPEATAFEPRDELKCVACFRVSSCFCLGDSFVYGRNGSLRRRSWQGGCSLRQCLREGSGIVMLWTASHINWSALSSWSGIRFLFVASHVRVPNLKGRAMQGRERHSPEDMPLYSRFNRKGGRIGGVQGRKGLRQGDEVGYSNSDG</sequence>
<keyword evidence="3" id="KW-1185">Reference proteome</keyword>
<evidence type="ECO:0000313" key="3">
    <source>
        <dbReference type="Proteomes" id="UP000759537"/>
    </source>
</evidence>
<gene>
    <name evidence="2" type="ORF">DFH94DRAFT_848017</name>
</gene>
<comment type="caution">
    <text evidence="2">The sequence shown here is derived from an EMBL/GenBank/DDBJ whole genome shotgun (WGS) entry which is preliminary data.</text>
</comment>
<dbReference type="Proteomes" id="UP000759537">
    <property type="component" value="Unassembled WGS sequence"/>
</dbReference>
<accession>A0A9P5MQS8</accession>
<reference evidence="2" key="1">
    <citation type="submission" date="2019-10" db="EMBL/GenBank/DDBJ databases">
        <authorList>
            <consortium name="DOE Joint Genome Institute"/>
            <person name="Kuo A."/>
            <person name="Miyauchi S."/>
            <person name="Kiss E."/>
            <person name="Drula E."/>
            <person name="Kohler A."/>
            <person name="Sanchez-Garcia M."/>
            <person name="Andreopoulos B."/>
            <person name="Barry K.W."/>
            <person name="Bonito G."/>
            <person name="Buee M."/>
            <person name="Carver A."/>
            <person name="Chen C."/>
            <person name="Cichocki N."/>
            <person name="Clum A."/>
            <person name="Culley D."/>
            <person name="Crous P.W."/>
            <person name="Fauchery L."/>
            <person name="Girlanda M."/>
            <person name="Hayes R."/>
            <person name="Keri Z."/>
            <person name="LaButti K."/>
            <person name="Lipzen A."/>
            <person name="Lombard V."/>
            <person name="Magnuson J."/>
            <person name="Maillard F."/>
            <person name="Morin E."/>
            <person name="Murat C."/>
            <person name="Nolan M."/>
            <person name="Ohm R."/>
            <person name="Pangilinan J."/>
            <person name="Pereira M."/>
            <person name="Perotto S."/>
            <person name="Peter M."/>
            <person name="Riley R."/>
            <person name="Sitrit Y."/>
            <person name="Stielow B."/>
            <person name="Szollosi G."/>
            <person name="Zifcakova L."/>
            <person name="Stursova M."/>
            <person name="Spatafora J.W."/>
            <person name="Tedersoo L."/>
            <person name="Vaario L.-M."/>
            <person name="Yamada A."/>
            <person name="Yan M."/>
            <person name="Wang P."/>
            <person name="Xu J."/>
            <person name="Bruns T."/>
            <person name="Baldrian P."/>
            <person name="Vilgalys R."/>
            <person name="Henrissat B."/>
            <person name="Grigoriev I.V."/>
            <person name="Hibbett D."/>
            <person name="Nagy L.G."/>
            <person name="Martin F.M."/>
        </authorList>
    </citation>
    <scope>NUCLEOTIDE SEQUENCE</scope>
    <source>
        <strain evidence="2">Prilba</strain>
    </source>
</reference>
<organism evidence="2 3">
    <name type="scientific">Russula ochroleuca</name>
    <dbReference type="NCBI Taxonomy" id="152965"/>
    <lineage>
        <taxon>Eukaryota</taxon>
        <taxon>Fungi</taxon>
        <taxon>Dikarya</taxon>
        <taxon>Basidiomycota</taxon>
        <taxon>Agaricomycotina</taxon>
        <taxon>Agaricomycetes</taxon>
        <taxon>Russulales</taxon>
        <taxon>Russulaceae</taxon>
        <taxon>Russula</taxon>
    </lineage>
</organism>
<dbReference type="OrthoDB" id="3326607at2759"/>
<evidence type="ECO:0000313" key="2">
    <source>
        <dbReference type="EMBL" id="KAF8468502.1"/>
    </source>
</evidence>
<protein>
    <submittedName>
        <fullName evidence="2">Uncharacterized protein</fullName>
    </submittedName>
</protein>
<proteinExistence type="predicted"/>
<evidence type="ECO:0000256" key="1">
    <source>
        <dbReference type="SAM" id="MobiDB-lite"/>
    </source>
</evidence>
<dbReference type="AlphaFoldDB" id="A0A9P5MQS8"/>
<name>A0A9P5MQS8_9AGAM</name>
<dbReference type="EMBL" id="WHVB01000032">
    <property type="protein sequence ID" value="KAF8468502.1"/>
    <property type="molecule type" value="Genomic_DNA"/>
</dbReference>